<dbReference type="InterPro" id="IPR050194">
    <property type="entry name" value="Glycosyltransferase_grp1"/>
</dbReference>
<dbReference type="AlphaFoldDB" id="A0A212REQ3"/>
<evidence type="ECO:0000313" key="2">
    <source>
        <dbReference type="EMBL" id="SNB70833.1"/>
    </source>
</evidence>
<dbReference type="Proteomes" id="UP000198418">
    <property type="component" value="Unassembled WGS sequence"/>
</dbReference>
<sequence>MSSTRTGKSCVIVVENLPVPADRRVWQQALALRRAGLDVSVICPATPDHPALHEIRDGVEIHRHPLPLRARGRWGFLLEYSSALFHQFRLLFRIHRRRGVDVIQACNPPDLIFLAALPFLALGARFIFDQHDLCPELYEAKFGRRGLIYWLLRIAERLTYACAHEVITANDTFRDIALSRGGVAPERVTAVYSYPDRNFPSGGPAPRKRKKFVLGYLGVIGDQDGVDGLVRAVFHLVHVRHCRDFRALVIGDGPALASVRALAQAMNVEDMITFTGFLCGETLAAHLETFDIGLIPDPPNPCNDKMSMNKVFEYCALGIPVVAFPLTETRRLLGAAGVYALGANPGNLADAALALMRDEALRAERAEAARRRSLAFDWSREARKYVGVYGKCLGLPEAQAFEDRRAAPDVAMPDAPAP</sequence>
<protein>
    <submittedName>
        <fullName evidence="2">Glycosyltransferase involved in cell wall bisynthesis</fullName>
    </submittedName>
</protein>
<keyword evidence="3" id="KW-1185">Reference proteome</keyword>
<name>A0A212REQ3_RHOAC</name>
<dbReference type="Pfam" id="PF13692">
    <property type="entry name" value="Glyco_trans_1_4"/>
    <property type="match status" value="1"/>
</dbReference>
<organism evidence="2 3">
    <name type="scientific">Rhodoblastus acidophilus</name>
    <name type="common">Rhodopseudomonas acidophila</name>
    <dbReference type="NCBI Taxonomy" id="1074"/>
    <lineage>
        <taxon>Bacteria</taxon>
        <taxon>Pseudomonadati</taxon>
        <taxon>Pseudomonadota</taxon>
        <taxon>Alphaproteobacteria</taxon>
        <taxon>Hyphomicrobiales</taxon>
        <taxon>Rhodoblastaceae</taxon>
        <taxon>Rhodoblastus</taxon>
    </lineage>
</organism>
<gene>
    <name evidence="2" type="ORF">SAMN06265338_10434</name>
</gene>
<evidence type="ECO:0000259" key="1">
    <source>
        <dbReference type="Pfam" id="PF13579"/>
    </source>
</evidence>
<dbReference type="Gene3D" id="3.40.50.2000">
    <property type="entry name" value="Glycogen Phosphorylase B"/>
    <property type="match status" value="2"/>
</dbReference>
<dbReference type="PANTHER" id="PTHR45947:SF3">
    <property type="entry name" value="SULFOQUINOVOSYL TRANSFERASE SQD2"/>
    <property type="match status" value="1"/>
</dbReference>
<dbReference type="InterPro" id="IPR028098">
    <property type="entry name" value="Glyco_trans_4-like_N"/>
</dbReference>
<dbReference type="PANTHER" id="PTHR45947">
    <property type="entry name" value="SULFOQUINOVOSYL TRANSFERASE SQD2"/>
    <property type="match status" value="1"/>
</dbReference>
<accession>A0A212REQ3</accession>
<dbReference type="RefSeq" id="WP_244593142.1">
    <property type="nucleotide sequence ID" value="NZ_FYDG01000004.1"/>
</dbReference>
<reference evidence="3" key="1">
    <citation type="submission" date="2017-06" db="EMBL/GenBank/DDBJ databases">
        <authorList>
            <person name="Varghese N."/>
            <person name="Submissions S."/>
        </authorList>
    </citation>
    <scope>NUCLEOTIDE SEQUENCE [LARGE SCALE GENOMIC DNA]</scope>
    <source>
        <strain evidence="3">DSM 137</strain>
    </source>
</reference>
<dbReference type="EMBL" id="FYDG01000004">
    <property type="protein sequence ID" value="SNB70833.1"/>
    <property type="molecule type" value="Genomic_DNA"/>
</dbReference>
<proteinExistence type="predicted"/>
<dbReference type="CDD" id="cd03794">
    <property type="entry name" value="GT4_WbuB-like"/>
    <property type="match status" value="1"/>
</dbReference>
<dbReference type="SUPFAM" id="SSF53756">
    <property type="entry name" value="UDP-Glycosyltransferase/glycogen phosphorylase"/>
    <property type="match status" value="1"/>
</dbReference>
<dbReference type="GO" id="GO:0016757">
    <property type="term" value="F:glycosyltransferase activity"/>
    <property type="evidence" value="ECO:0007669"/>
    <property type="project" value="TreeGrafter"/>
</dbReference>
<feature type="domain" description="Glycosyltransferase subfamily 4-like N-terminal" evidence="1">
    <location>
        <begin position="23"/>
        <end position="191"/>
    </location>
</feature>
<evidence type="ECO:0000313" key="3">
    <source>
        <dbReference type="Proteomes" id="UP000198418"/>
    </source>
</evidence>
<dbReference type="Pfam" id="PF13579">
    <property type="entry name" value="Glyco_trans_4_4"/>
    <property type="match status" value="1"/>
</dbReference>
<keyword evidence="2" id="KW-0808">Transferase</keyword>